<feature type="region of interest" description="Disordered" evidence="1">
    <location>
        <begin position="1"/>
        <end position="38"/>
    </location>
</feature>
<feature type="region of interest" description="Disordered" evidence="1">
    <location>
        <begin position="144"/>
        <end position="269"/>
    </location>
</feature>
<feature type="compositionally biased region" description="Low complexity" evidence="1">
    <location>
        <begin position="144"/>
        <end position="179"/>
    </location>
</feature>
<feature type="region of interest" description="Disordered" evidence="1">
    <location>
        <begin position="413"/>
        <end position="462"/>
    </location>
</feature>
<protein>
    <submittedName>
        <fullName evidence="2">Uncharacterized protein</fullName>
    </submittedName>
</protein>
<dbReference type="EMBL" id="VLTN01000057">
    <property type="protein sequence ID" value="KAA0148091.1"/>
    <property type="molecule type" value="Genomic_DNA"/>
</dbReference>
<keyword evidence="3" id="KW-1185">Reference proteome</keyword>
<gene>
    <name evidence="2" type="ORF">FNF29_06886</name>
</gene>
<reference evidence="2 3" key="1">
    <citation type="submission" date="2019-07" db="EMBL/GenBank/DDBJ databases">
        <title>Genomes of Cafeteria roenbergensis.</title>
        <authorList>
            <person name="Fischer M.G."/>
            <person name="Hackl T."/>
            <person name="Roman M."/>
        </authorList>
    </citation>
    <scope>NUCLEOTIDE SEQUENCE [LARGE SCALE GENOMIC DNA]</scope>
    <source>
        <strain evidence="2 3">BVI</strain>
    </source>
</reference>
<feature type="compositionally biased region" description="Low complexity" evidence="1">
    <location>
        <begin position="493"/>
        <end position="527"/>
    </location>
</feature>
<feature type="region of interest" description="Disordered" evidence="1">
    <location>
        <begin position="482"/>
        <end position="559"/>
    </location>
</feature>
<proteinExistence type="predicted"/>
<organism evidence="2 3">
    <name type="scientific">Cafeteria roenbergensis</name>
    <name type="common">Marine flagellate</name>
    <dbReference type="NCBI Taxonomy" id="33653"/>
    <lineage>
        <taxon>Eukaryota</taxon>
        <taxon>Sar</taxon>
        <taxon>Stramenopiles</taxon>
        <taxon>Bigyra</taxon>
        <taxon>Opalozoa</taxon>
        <taxon>Bicosoecida</taxon>
        <taxon>Cafeteriaceae</taxon>
        <taxon>Cafeteria</taxon>
    </lineage>
</organism>
<evidence type="ECO:0000256" key="1">
    <source>
        <dbReference type="SAM" id="MobiDB-lite"/>
    </source>
</evidence>
<sequence length="900" mass="90167">MGQVLRRMRRNRGDSRSSETATESPLRRSGRQARSDSGSALSRVAVPLRLSVLSAAGLSADGPHRKFGVRLWACEGRGVSSRSVVVAALTGAESVSRATRARLAGAKTNSPGAAAVSALLDDALFERTPLGGVTAVQGAVVGGAPASGAAPASAKATAHPAVTSRPGPASPADAAKPSSNTATTGPAPVASGGKPAAAKTSPPVRSLKDPASSTSAPSIVKPDVIIESADSGSEHSAVASPIDSAAPATPGDQLTVSSATATAAEPAAEPAATTGGVAAWAWGSEFTCRVTAWTVLLVEIFSDVDADVDAADGPPSAWVAILPEWFASGDAAEAVSAVAATHPVDLDRVGAAVQLRDAFALDEVVTSAGAGSTAEDLPGAVVYVSGTTEPPGAASDGKRAILRKDSLRLVIDRSAAPLSPTRGTTSSAEQCADAPDSASSSRDSKQQAGSNAATATATATSTATATTGDAAAAAMAARLAGAVSSSQSTPHQARAVAAATRRAPAPGSGPAAAAAASTPATASVGTPRGSTPVPAATANVAGSGPGAVTRPAGGSDPNQVRITVSPHHHSRYCDRTLRVCTAEGRFREGNCVTATAAAAGPLADRLRAAASSDAVAVEWFVSAEPGATGGAPATDVDSGGAVDVGGSAFVRVKRTPTPRGWKDLALPEGSEADLPDDWAAVFRFAGVPTDMKPLPAATILRACMALRRGGAGAADVQPTFSSAGACGQWLADVVTALSDPASLPLVPSLTGRRVVVRVTRRSDGHQWWSSPSDTVEAAPPRCRELWIDGAAAPGGVLRARTWYWGGSPGPCAFHWVRVSEDGDRVDMEPRTARPGAELDEAAAALQASEGAGQPADGRLLVVRADDIGCKFKITAEPTRADGMVAERTSGRPTARVTDAK</sequence>
<accession>A0A5A8C8A3</accession>
<evidence type="ECO:0000313" key="2">
    <source>
        <dbReference type="EMBL" id="KAA0148091.1"/>
    </source>
</evidence>
<feature type="compositionally biased region" description="Basic residues" evidence="1">
    <location>
        <begin position="1"/>
        <end position="10"/>
    </location>
</feature>
<name>A0A5A8C8A3_CAFRO</name>
<dbReference type="Proteomes" id="UP000323011">
    <property type="component" value="Unassembled WGS sequence"/>
</dbReference>
<dbReference type="AlphaFoldDB" id="A0A5A8C8A3"/>
<feature type="compositionally biased region" description="Low complexity" evidence="1">
    <location>
        <begin position="432"/>
        <end position="441"/>
    </location>
</feature>
<feature type="compositionally biased region" description="Low complexity" evidence="1">
    <location>
        <begin position="448"/>
        <end position="462"/>
    </location>
</feature>
<feature type="compositionally biased region" description="Low complexity" evidence="1">
    <location>
        <begin position="255"/>
        <end position="269"/>
    </location>
</feature>
<comment type="caution">
    <text evidence="2">The sequence shown here is derived from an EMBL/GenBank/DDBJ whole genome shotgun (WGS) entry which is preliminary data.</text>
</comment>
<evidence type="ECO:0000313" key="3">
    <source>
        <dbReference type="Proteomes" id="UP000323011"/>
    </source>
</evidence>